<proteinExistence type="predicted"/>
<sequence>MLTLLAQTSGRAASGQRLLIPCTSAGAGSLQLNSKSFRAPRDRELPTDWCLPAARVLRDVVLQAPQHGRAITGNLVRPCRYVFVRTPLYRLWVMVAPAASDGTCCGQVRTLGEDGSKRGHDRTGDCRELEWSRARSCLIAIGTSGSPGDRFAIGQVKRSCATAQCRRSKNTFRLGSRVYEGVSSAGHRLVCRVHGRSRSSEAGAGTGKGTDGMERRRAGEEVGVGGRRSTRSKDCPRGPLRPTVSVVDG</sequence>
<keyword evidence="3" id="KW-1185">Reference proteome</keyword>
<dbReference type="AlphaFoldDB" id="A0A1Y2IL20"/>
<evidence type="ECO:0000313" key="3">
    <source>
        <dbReference type="Proteomes" id="UP000193067"/>
    </source>
</evidence>
<dbReference type="Proteomes" id="UP000193067">
    <property type="component" value="Unassembled WGS sequence"/>
</dbReference>
<feature type="compositionally biased region" description="Basic and acidic residues" evidence="1">
    <location>
        <begin position="211"/>
        <end position="220"/>
    </location>
</feature>
<feature type="region of interest" description="Disordered" evidence="1">
    <location>
        <begin position="194"/>
        <end position="249"/>
    </location>
</feature>
<dbReference type="EMBL" id="KZ084109">
    <property type="protein sequence ID" value="OSD01836.1"/>
    <property type="molecule type" value="Genomic_DNA"/>
</dbReference>
<evidence type="ECO:0000256" key="1">
    <source>
        <dbReference type="SAM" id="MobiDB-lite"/>
    </source>
</evidence>
<gene>
    <name evidence="2" type="ORF">PYCCODRAFT_480849</name>
</gene>
<evidence type="ECO:0000313" key="2">
    <source>
        <dbReference type="EMBL" id="OSD01836.1"/>
    </source>
</evidence>
<name>A0A1Y2IL20_TRAC3</name>
<protein>
    <submittedName>
        <fullName evidence="2">Uncharacterized protein</fullName>
    </submittedName>
</protein>
<organism evidence="2 3">
    <name type="scientific">Trametes coccinea (strain BRFM310)</name>
    <name type="common">Pycnoporus coccineus</name>
    <dbReference type="NCBI Taxonomy" id="1353009"/>
    <lineage>
        <taxon>Eukaryota</taxon>
        <taxon>Fungi</taxon>
        <taxon>Dikarya</taxon>
        <taxon>Basidiomycota</taxon>
        <taxon>Agaricomycotina</taxon>
        <taxon>Agaricomycetes</taxon>
        <taxon>Polyporales</taxon>
        <taxon>Polyporaceae</taxon>
        <taxon>Trametes</taxon>
    </lineage>
</organism>
<reference evidence="2 3" key="1">
    <citation type="journal article" date="2015" name="Biotechnol. Biofuels">
        <title>Enhanced degradation of softwood versus hardwood by the white-rot fungus Pycnoporus coccineus.</title>
        <authorList>
            <person name="Couturier M."/>
            <person name="Navarro D."/>
            <person name="Chevret D."/>
            <person name="Henrissat B."/>
            <person name="Piumi F."/>
            <person name="Ruiz-Duenas F.J."/>
            <person name="Martinez A.T."/>
            <person name="Grigoriev I.V."/>
            <person name="Riley R."/>
            <person name="Lipzen A."/>
            <person name="Berrin J.G."/>
            <person name="Master E.R."/>
            <person name="Rosso M.N."/>
        </authorList>
    </citation>
    <scope>NUCLEOTIDE SEQUENCE [LARGE SCALE GENOMIC DNA]</scope>
    <source>
        <strain evidence="2 3">BRFM310</strain>
    </source>
</reference>
<accession>A0A1Y2IL20</accession>